<dbReference type="InterPro" id="IPR038988">
    <property type="entry name" value="Sas4"/>
</dbReference>
<dbReference type="OrthoDB" id="1938992at2759"/>
<dbReference type="GO" id="GO:0004402">
    <property type="term" value="F:histone acetyltransferase activity"/>
    <property type="evidence" value="ECO:0007669"/>
    <property type="project" value="TreeGrafter"/>
</dbReference>
<sequence>MSNGRERRLRSKDETNKPVQQTFNFDNISPLLFRNEEIKVNEGNSYDDLYSSFEDVNFPASHKTSKLINLKVIDRLLPRRNKSKPDPLADSNYEAFHKKMKKEEKIMMNSERLKIMSEVDNLRSQLSLMKQYDWVRHLPKITYIRDIRDYEELLRKRQLTIDEIGRLLKKHDDWRRRQEVLLNDIKKYDQGIDSDDDDESILSIPMSTLQEKREKERVLRNGPIIRLALHNGYEILMSPYAIPKIVLAGTDVSCGHNPKKIDPVKKEQHNELTNSHDHSSKRRLKRKSSSDHLERKPLTKRKYHRTTLDNTSRNVSEHEEKAFELDSQPLPDMSDLDDEIPNQDDGSSEGDPLIFTEFLKPIPKRRGRPKVSLPCLVRLNPQSLRIVSDKHEDVAFGYAFPKITENDFERSLPLCWRFDLKQVSKIGKNDLRKKLGRIT</sequence>
<dbReference type="GO" id="GO:0033255">
    <property type="term" value="C:SAS acetyltransferase complex"/>
    <property type="evidence" value="ECO:0007669"/>
    <property type="project" value="InterPro"/>
</dbReference>
<accession>A0A1E4RKK0</accession>
<evidence type="ECO:0000256" key="1">
    <source>
        <dbReference type="SAM" id="MobiDB-lite"/>
    </source>
</evidence>
<evidence type="ECO:0000313" key="3">
    <source>
        <dbReference type="EMBL" id="ODV67814.1"/>
    </source>
</evidence>
<protein>
    <recommendedName>
        <fullName evidence="2">Something about silencing protein 4 domain-containing protein</fullName>
    </recommendedName>
</protein>
<dbReference type="Pfam" id="PF15460">
    <property type="entry name" value="SAS4"/>
    <property type="match status" value="1"/>
</dbReference>
<dbReference type="PANTHER" id="PTHR38422">
    <property type="entry name" value="SOMETHING ABOUT SILENCING PROTEIN 4"/>
    <property type="match status" value="1"/>
</dbReference>
<feature type="compositionally biased region" description="Basic and acidic residues" evidence="1">
    <location>
        <begin position="315"/>
        <end position="324"/>
    </location>
</feature>
<evidence type="ECO:0000313" key="4">
    <source>
        <dbReference type="Proteomes" id="UP000095085"/>
    </source>
</evidence>
<dbReference type="RefSeq" id="XP_020076881.1">
    <property type="nucleotide sequence ID" value="XM_020219290.1"/>
</dbReference>
<dbReference type="Proteomes" id="UP000095085">
    <property type="component" value="Unassembled WGS sequence"/>
</dbReference>
<feature type="compositionally biased region" description="Acidic residues" evidence="1">
    <location>
        <begin position="334"/>
        <end position="348"/>
    </location>
</feature>
<feature type="compositionally biased region" description="Basic and acidic residues" evidence="1">
    <location>
        <begin position="288"/>
        <end position="297"/>
    </location>
</feature>
<name>A0A1E4RKK0_9ASCO</name>
<dbReference type="AlphaFoldDB" id="A0A1E4RKK0"/>
<keyword evidence="4" id="KW-1185">Reference proteome</keyword>
<proteinExistence type="predicted"/>
<reference evidence="4" key="1">
    <citation type="submission" date="2016-05" db="EMBL/GenBank/DDBJ databases">
        <title>Comparative genomics of biotechnologically important yeasts.</title>
        <authorList>
            <consortium name="DOE Joint Genome Institute"/>
            <person name="Riley R."/>
            <person name="Haridas S."/>
            <person name="Wolfe K.H."/>
            <person name="Lopes M.R."/>
            <person name="Hittinger C.T."/>
            <person name="Goker M."/>
            <person name="Salamov A."/>
            <person name="Wisecaver J."/>
            <person name="Long T.M."/>
            <person name="Aerts A.L."/>
            <person name="Barry K."/>
            <person name="Choi C."/>
            <person name="Clum A."/>
            <person name="Coughlan A.Y."/>
            <person name="Deshpande S."/>
            <person name="Douglass A.P."/>
            <person name="Hanson S.J."/>
            <person name="Klenk H.-P."/>
            <person name="Labutti K."/>
            <person name="Lapidus A."/>
            <person name="Lindquist E."/>
            <person name="Lipzen A."/>
            <person name="Meier-Kolthoff J.P."/>
            <person name="Ohm R.A."/>
            <person name="Otillar R.P."/>
            <person name="Pangilinan J."/>
            <person name="Peng Y."/>
            <person name="Rokas A."/>
            <person name="Rosa C.A."/>
            <person name="Scheuner C."/>
            <person name="Sibirny A.A."/>
            <person name="Slot J.C."/>
            <person name="Stielow J.B."/>
            <person name="Sun H."/>
            <person name="Kurtzman C.P."/>
            <person name="Blackwell M."/>
            <person name="Grigoriev I.V."/>
            <person name="Jeffries T.W."/>
        </authorList>
    </citation>
    <scope>NUCLEOTIDE SEQUENCE [LARGE SCALE GENOMIC DNA]</scope>
    <source>
        <strain evidence="4">NRRL Y-1933</strain>
    </source>
</reference>
<dbReference type="STRING" id="984485.A0A1E4RKK0"/>
<dbReference type="PANTHER" id="PTHR38422:SF1">
    <property type="entry name" value="SOMETHING ABOUT SILENCING PROTEIN 4"/>
    <property type="match status" value="1"/>
</dbReference>
<feature type="compositionally biased region" description="Basic and acidic residues" evidence="1">
    <location>
        <begin position="259"/>
        <end position="278"/>
    </location>
</feature>
<feature type="domain" description="Something about silencing protein 4" evidence="2">
    <location>
        <begin position="86"/>
        <end position="181"/>
    </location>
</feature>
<feature type="region of interest" description="Disordered" evidence="1">
    <location>
        <begin position="258"/>
        <end position="353"/>
    </location>
</feature>
<dbReference type="GeneID" id="30993840"/>
<dbReference type="InterPro" id="IPR029184">
    <property type="entry name" value="Sas4_dom"/>
</dbReference>
<dbReference type="EMBL" id="KV454540">
    <property type="protein sequence ID" value="ODV67814.1"/>
    <property type="molecule type" value="Genomic_DNA"/>
</dbReference>
<gene>
    <name evidence="3" type="ORF">HYPBUDRAFT_122679</name>
</gene>
<evidence type="ECO:0000259" key="2">
    <source>
        <dbReference type="Pfam" id="PF15460"/>
    </source>
</evidence>
<organism evidence="3 4">
    <name type="scientific">Hyphopichia burtonii NRRL Y-1933</name>
    <dbReference type="NCBI Taxonomy" id="984485"/>
    <lineage>
        <taxon>Eukaryota</taxon>
        <taxon>Fungi</taxon>
        <taxon>Dikarya</taxon>
        <taxon>Ascomycota</taxon>
        <taxon>Saccharomycotina</taxon>
        <taxon>Pichiomycetes</taxon>
        <taxon>Debaryomycetaceae</taxon>
        <taxon>Hyphopichia</taxon>
    </lineage>
</organism>